<feature type="compositionally biased region" description="Gly residues" evidence="1">
    <location>
        <begin position="281"/>
        <end position="290"/>
    </location>
</feature>
<organism evidence="3 4">
    <name type="scientific">Chlamydomonas incerta</name>
    <dbReference type="NCBI Taxonomy" id="51695"/>
    <lineage>
        <taxon>Eukaryota</taxon>
        <taxon>Viridiplantae</taxon>
        <taxon>Chlorophyta</taxon>
        <taxon>core chlorophytes</taxon>
        <taxon>Chlorophyceae</taxon>
        <taxon>CS clade</taxon>
        <taxon>Chlamydomonadales</taxon>
        <taxon>Chlamydomonadaceae</taxon>
        <taxon>Chlamydomonas</taxon>
    </lineage>
</organism>
<dbReference type="PANTHER" id="PTHR36356:SF1">
    <property type="entry name" value="EXPRESSED PROTEIN"/>
    <property type="match status" value="1"/>
</dbReference>
<sequence length="290" mass="31568">MSLASARLRSGLGASTSSFASPSPTVHRFKPRTIVCASSGRRGPATSGSFDFDEAARSAKSKWESFAREQDLEKKANKAIKKGGEVFDQAKDKARRVFVRLDSEYDISSKTAKAAKKAEEAARDIDQQYGVRRRFRTAREDLARNWPAWQKQLDEFTQTTPGKITVFAGLCLLISTPVFWQLLNVVLLLWWLTVPLSLLVLNAAANQQAEQMRQQQQAEAEAEARRRANPFAEMFRDAGAAFSGAAAGSGVGGGGRSSAAVQQDGPVIEAEWTSLDDEGNPKGGSKGGRR</sequence>
<keyword evidence="2" id="KW-0472">Membrane</keyword>
<dbReference type="PANTHER" id="PTHR36356">
    <property type="entry name" value="EXPRESSED PROTEIN"/>
    <property type="match status" value="1"/>
</dbReference>
<comment type="caution">
    <text evidence="3">The sequence shown here is derived from an EMBL/GenBank/DDBJ whole genome shotgun (WGS) entry which is preliminary data.</text>
</comment>
<evidence type="ECO:0000256" key="2">
    <source>
        <dbReference type="SAM" id="Phobius"/>
    </source>
</evidence>
<gene>
    <name evidence="3" type="ORF">HXX76_010137</name>
</gene>
<protein>
    <submittedName>
        <fullName evidence="3">Uncharacterized protein</fullName>
    </submittedName>
</protein>
<dbReference type="EMBL" id="JAEHOC010000027">
    <property type="protein sequence ID" value="KAG2430619.1"/>
    <property type="molecule type" value="Genomic_DNA"/>
</dbReference>
<dbReference type="OrthoDB" id="542323at2759"/>
<evidence type="ECO:0000313" key="4">
    <source>
        <dbReference type="Proteomes" id="UP000650467"/>
    </source>
</evidence>
<feature type="transmembrane region" description="Helical" evidence="2">
    <location>
        <begin position="164"/>
        <end position="182"/>
    </location>
</feature>
<dbReference type="GO" id="GO:0009507">
    <property type="term" value="C:chloroplast"/>
    <property type="evidence" value="ECO:0007669"/>
    <property type="project" value="TreeGrafter"/>
</dbReference>
<feature type="region of interest" description="Disordered" evidence="1">
    <location>
        <begin position="268"/>
        <end position="290"/>
    </location>
</feature>
<name>A0A835VYT6_CHLIN</name>
<feature type="compositionally biased region" description="Low complexity" evidence="1">
    <location>
        <begin position="14"/>
        <end position="25"/>
    </location>
</feature>
<reference evidence="3" key="1">
    <citation type="journal article" date="2020" name="bioRxiv">
        <title>Comparative genomics of Chlamydomonas.</title>
        <authorList>
            <person name="Craig R.J."/>
            <person name="Hasan A.R."/>
            <person name="Ness R.W."/>
            <person name="Keightley P.D."/>
        </authorList>
    </citation>
    <scope>NUCLEOTIDE SEQUENCE</scope>
    <source>
        <strain evidence="3">SAG 7.73</strain>
    </source>
</reference>
<feature type="transmembrane region" description="Helical" evidence="2">
    <location>
        <begin position="188"/>
        <end position="205"/>
    </location>
</feature>
<accession>A0A835VYT6</accession>
<evidence type="ECO:0000256" key="1">
    <source>
        <dbReference type="SAM" id="MobiDB-lite"/>
    </source>
</evidence>
<proteinExistence type="predicted"/>
<evidence type="ECO:0000313" key="3">
    <source>
        <dbReference type="EMBL" id="KAG2430619.1"/>
    </source>
</evidence>
<dbReference type="Proteomes" id="UP000650467">
    <property type="component" value="Unassembled WGS sequence"/>
</dbReference>
<keyword evidence="2" id="KW-0812">Transmembrane</keyword>
<keyword evidence="2" id="KW-1133">Transmembrane helix</keyword>
<keyword evidence="4" id="KW-1185">Reference proteome</keyword>
<feature type="region of interest" description="Disordered" evidence="1">
    <location>
        <begin position="1"/>
        <end position="26"/>
    </location>
</feature>
<dbReference type="AlphaFoldDB" id="A0A835VYT6"/>